<dbReference type="AlphaFoldDB" id="X1D794"/>
<dbReference type="GO" id="GO:0015031">
    <property type="term" value="P:protein transport"/>
    <property type="evidence" value="ECO:0007669"/>
    <property type="project" value="UniProtKB-KW"/>
</dbReference>
<dbReference type="InterPro" id="IPR028055">
    <property type="entry name" value="YidC/Oxa/ALB_C"/>
</dbReference>
<evidence type="ECO:0000256" key="7">
    <source>
        <dbReference type="ARBA" id="ARBA00023136"/>
    </source>
</evidence>
<dbReference type="PANTHER" id="PTHR12428:SF65">
    <property type="entry name" value="CYTOCHROME C OXIDASE ASSEMBLY PROTEIN COX18, MITOCHONDRIAL"/>
    <property type="match status" value="1"/>
</dbReference>
<keyword evidence="6 9" id="KW-1133">Transmembrane helix</keyword>
<dbReference type="GO" id="GO:0032977">
    <property type="term" value="F:membrane insertase activity"/>
    <property type="evidence" value="ECO:0007669"/>
    <property type="project" value="InterPro"/>
</dbReference>
<feature type="domain" description="Membrane insertase YidC/Oxa/ALB C-terminal" evidence="10">
    <location>
        <begin position="172"/>
        <end position="249"/>
    </location>
</feature>
<evidence type="ECO:0000256" key="1">
    <source>
        <dbReference type="ARBA" id="ARBA00004651"/>
    </source>
</evidence>
<gene>
    <name evidence="11" type="ORF">S01H4_43695</name>
</gene>
<proteinExistence type="predicted"/>
<keyword evidence="4 9" id="KW-0812">Transmembrane</keyword>
<protein>
    <recommendedName>
        <fullName evidence="10">Membrane insertase YidC/Oxa/ALB C-terminal domain-containing protein</fullName>
    </recommendedName>
</protein>
<reference evidence="11" key="1">
    <citation type="journal article" date="2014" name="Front. Microbiol.">
        <title>High frequency of phylogenetically diverse reductive dehalogenase-homologous genes in deep subseafloor sedimentary metagenomes.</title>
        <authorList>
            <person name="Kawai M."/>
            <person name="Futagami T."/>
            <person name="Toyoda A."/>
            <person name="Takaki Y."/>
            <person name="Nishi S."/>
            <person name="Hori S."/>
            <person name="Arai W."/>
            <person name="Tsubouchi T."/>
            <person name="Morono Y."/>
            <person name="Uchiyama I."/>
            <person name="Ito T."/>
            <person name="Fujiyama A."/>
            <person name="Inagaki F."/>
            <person name="Takami H."/>
        </authorList>
    </citation>
    <scope>NUCLEOTIDE SEQUENCE</scope>
    <source>
        <strain evidence="11">Expedition CK06-06</strain>
    </source>
</reference>
<keyword evidence="7 9" id="KW-0472">Membrane</keyword>
<comment type="caution">
    <text evidence="11">The sequence shown here is derived from an EMBL/GenBank/DDBJ whole genome shotgun (WGS) entry which is preliminary data.</text>
</comment>
<feature type="transmembrane region" description="Helical" evidence="9">
    <location>
        <begin position="172"/>
        <end position="191"/>
    </location>
</feature>
<dbReference type="InterPro" id="IPR047196">
    <property type="entry name" value="YidC_ALB_C"/>
</dbReference>
<dbReference type="GO" id="GO:0005886">
    <property type="term" value="C:plasma membrane"/>
    <property type="evidence" value="ECO:0007669"/>
    <property type="project" value="UniProtKB-SubCell"/>
</dbReference>
<dbReference type="CDD" id="cd20070">
    <property type="entry name" value="5TM_YidC_Alb3"/>
    <property type="match status" value="1"/>
</dbReference>
<evidence type="ECO:0000256" key="3">
    <source>
        <dbReference type="ARBA" id="ARBA00022475"/>
    </source>
</evidence>
<evidence type="ECO:0000256" key="6">
    <source>
        <dbReference type="ARBA" id="ARBA00022989"/>
    </source>
</evidence>
<evidence type="ECO:0000256" key="5">
    <source>
        <dbReference type="ARBA" id="ARBA00022927"/>
    </source>
</evidence>
<keyword evidence="2" id="KW-0813">Transport</keyword>
<keyword evidence="5" id="KW-0653">Protein transport</keyword>
<name>X1D794_9ZZZZ</name>
<keyword evidence="8" id="KW-0143">Chaperone</keyword>
<dbReference type="GO" id="GO:0051205">
    <property type="term" value="P:protein insertion into membrane"/>
    <property type="evidence" value="ECO:0007669"/>
    <property type="project" value="TreeGrafter"/>
</dbReference>
<dbReference type="Pfam" id="PF02096">
    <property type="entry name" value="60KD_IMP"/>
    <property type="match status" value="1"/>
</dbReference>
<evidence type="ECO:0000313" key="11">
    <source>
        <dbReference type="EMBL" id="GAH00949.1"/>
    </source>
</evidence>
<evidence type="ECO:0000259" key="10">
    <source>
        <dbReference type="Pfam" id="PF02096"/>
    </source>
</evidence>
<comment type="subcellular location">
    <subcellularLocation>
        <location evidence="1">Cell membrane</location>
        <topology evidence="1">Multi-pass membrane protein</topology>
    </subcellularLocation>
</comment>
<evidence type="ECO:0000256" key="8">
    <source>
        <dbReference type="ARBA" id="ARBA00023186"/>
    </source>
</evidence>
<evidence type="ECO:0000256" key="4">
    <source>
        <dbReference type="ARBA" id="ARBA00022692"/>
    </source>
</evidence>
<evidence type="ECO:0000256" key="2">
    <source>
        <dbReference type="ARBA" id="ARBA00022448"/>
    </source>
</evidence>
<organism evidence="11">
    <name type="scientific">marine sediment metagenome</name>
    <dbReference type="NCBI Taxonomy" id="412755"/>
    <lineage>
        <taxon>unclassified sequences</taxon>
        <taxon>metagenomes</taxon>
        <taxon>ecological metagenomes</taxon>
    </lineage>
</organism>
<evidence type="ECO:0000256" key="9">
    <source>
        <dbReference type="SAM" id="Phobius"/>
    </source>
</evidence>
<feature type="non-terminal residue" evidence="11">
    <location>
        <position position="249"/>
    </location>
</feature>
<dbReference type="EMBL" id="BART01024130">
    <property type="protein sequence ID" value="GAH00949.1"/>
    <property type="molecule type" value="Genomic_DNA"/>
</dbReference>
<keyword evidence="3" id="KW-1003">Cell membrane</keyword>
<dbReference type="PANTHER" id="PTHR12428">
    <property type="entry name" value="OXA1"/>
    <property type="match status" value="1"/>
</dbReference>
<dbReference type="InterPro" id="IPR001708">
    <property type="entry name" value="YidC/ALB3/OXA1/COX18"/>
</dbReference>
<sequence>MRSGLNITEVKNRGEDLRHFNVYIKDEKVSSIKKEIKDTFKYSGKLDWFALRSKYFLLAINNLGTIDNLKFYKIPKETDDVGKEAGKRVSDEITTAVFGCPFYMRGGGNRYGAEIISSERIDISVLLLPIKYSELSKYEKNYQDVASGGIWGPISRFILMIFNFFYSIIQNYGFTIILFGILVKAVFFPLSRKMIISQHKMQMIQPELKKIQKKYKENPQKLNQEMMQLYKTYKVNPFSGCLPLLIQMP</sequence>
<dbReference type="NCBIfam" id="TIGR03592">
    <property type="entry name" value="yidC_oxa1_cterm"/>
    <property type="match status" value="1"/>
</dbReference>
<accession>X1D794</accession>